<dbReference type="EMBL" id="CP017634">
    <property type="protein sequence ID" value="ATW27946.1"/>
    <property type="molecule type" value="Genomic_DNA"/>
</dbReference>
<dbReference type="Pfam" id="PF06199">
    <property type="entry name" value="Phage_tail_2"/>
    <property type="match status" value="1"/>
</dbReference>
<dbReference type="AlphaFoldDB" id="A0A3G1KZH7"/>
<name>A0A3G1KZH7_FORW1</name>
<dbReference type="OrthoDB" id="2988872at2"/>
<gene>
    <name evidence="1" type="ORF">DCMF_27180</name>
</gene>
<accession>A0A3G1KZH7</accession>
<sequence length="127" mass="13289">MALAGKSAVVKSGANIINGLKEVKFTANGENIEVTTFQSAGWREKLQGLKDVALSLTGFYLPADTNGQVAIRTAWLNGTTISLTYLVDGTVGFTGTYLVTSFEIGSVVEGELSVAIELESTGALTLV</sequence>
<dbReference type="RefSeq" id="WP_148137337.1">
    <property type="nucleotide sequence ID" value="NZ_CP017634.1"/>
</dbReference>
<dbReference type="Gene3D" id="4.10.410.40">
    <property type="match status" value="1"/>
</dbReference>
<dbReference type="Proteomes" id="UP000323521">
    <property type="component" value="Chromosome"/>
</dbReference>
<evidence type="ECO:0000313" key="2">
    <source>
        <dbReference type="Proteomes" id="UP000323521"/>
    </source>
</evidence>
<dbReference type="PRINTS" id="PR01996">
    <property type="entry name" value="MTP1FAMILY"/>
</dbReference>
<proteinExistence type="predicted"/>
<evidence type="ECO:0000313" key="1">
    <source>
        <dbReference type="EMBL" id="ATW27946.1"/>
    </source>
</evidence>
<protein>
    <recommendedName>
        <fullName evidence="3">Phage tail protein</fullName>
    </recommendedName>
</protein>
<organism evidence="1 2">
    <name type="scientific">Formimonas warabiya</name>
    <dbReference type="NCBI Taxonomy" id="1761012"/>
    <lineage>
        <taxon>Bacteria</taxon>
        <taxon>Bacillati</taxon>
        <taxon>Bacillota</taxon>
        <taxon>Clostridia</taxon>
        <taxon>Eubacteriales</taxon>
        <taxon>Peptococcaceae</taxon>
        <taxon>Candidatus Formimonas</taxon>
    </lineage>
</organism>
<dbReference type="KEGG" id="fwa:DCMF_27180"/>
<dbReference type="InterPro" id="IPR011855">
    <property type="entry name" value="Phgtail_TP901_1"/>
</dbReference>
<reference evidence="1 2" key="1">
    <citation type="submission" date="2016-10" db="EMBL/GenBank/DDBJ databases">
        <title>Complete Genome Sequence of Peptococcaceae strain DCMF.</title>
        <authorList>
            <person name="Edwards R.J."/>
            <person name="Holland S.I."/>
            <person name="Deshpande N.P."/>
            <person name="Wong Y.K."/>
            <person name="Ertan H."/>
            <person name="Manefield M."/>
            <person name="Russell T.L."/>
            <person name="Lee M.J."/>
        </authorList>
    </citation>
    <scope>NUCLEOTIDE SEQUENCE [LARGE SCALE GENOMIC DNA]</scope>
    <source>
        <strain evidence="1 2">DCMF</strain>
    </source>
</reference>
<evidence type="ECO:0008006" key="3">
    <source>
        <dbReference type="Google" id="ProtNLM"/>
    </source>
</evidence>
<keyword evidence="2" id="KW-1185">Reference proteome</keyword>
<dbReference type="InterPro" id="IPR022344">
    <property type="entry name" value="GTA_major-tail"/>
</dbReference>